<protein>
    <submittedName>
        <fullName evidence="2">Uncharacterized protein</fullName>
    </submittedName>
</protein>
<evidence type="ECO:0000313" key="2">
    <source>
        <dbReference type="EMBL" id="KAK0420606.1"/>
    </source>
</evidence>
<keyword evidence="3" id="KW-1185">Reference proteome</keyword>
<proteinExistence type="predicted"/>
<dbReference type="EMBL" id="JAUCMV010000002">
    <property type="protein sequence ID" value="KAK0420606.1"/>
    <property type="molecule type" value="Genomic_DNA"/>
</dbReference>
<evidence type="ECO:0000256" key="1">
    <source>
        <dbReference type="SAM" id="SignalP"/>
    </source>
</evidence>
<feature type="chain" id="PRO_5041340647" evidence="1">
    <location>
        <begin position="20"/>
        <end position="464"/>
    </location>
</feature>
<keyword evidence="1" id="KW-0732">Signal</keyword>
<feature type="signal peptide" evidence="1">
    <location>
        <begin position="1"/>
        <end position="19"/>
    </location>
</feature>
<reference evidence="2" key="1">
    <citation type="submission" date="2023-06" db="EMBL/GenBank/DDBJ databases">
        <title>Genomic analysis of the entomopathogenic nematode Steinernema hermaphroditum.</title>
        <authorList>
            <person name="Schwarz E.M."/>
            <person name="Heppert J.K."/>
            <person name="Baniya A."/>
            <person name="Schwartz H.T."/>
            <person name="Tan C.-H."/>
            <person name="Antoshechkin I."/>
            <person name="Sternberg P.W."/>
            <person name="Goodrich-Blair H."/>
            <person name="Dillman A.R."/>
        </authorList>
    </citation>
    <scope>NUCLEOTIDE SEQUENCE</scope>
    <source>
        <strain evidence="2">PS9179</strain>
        <tissue evidence="2">Whole animal</tissue>
    </source>
</reference>
<comment type="caution">
    <text evidence="2">The sequence shown here is derived from an EMBL/GenBank/DDBJ whole genome shotgun (WGS) entry which is preliminary data.</text>
</comment>
<dbReference type="Proteomes" id="UP001175271">
    <property type="component" value="Unassembled WGS sequence"/>
</dbReference>
<name>A0AA39IA31_9BILA</name>
<accession>A0AA39IA31</accession>
<gene>
    <name evidence="2" type="ORF">QR680_014786</name>
</gene>
<evidence type="ECO:0000313" key="3">
    <source>
        <dbReference type="Proteomes" id="UP001175271"/>
    </source>
</evidence>
<organism evidence="2 3">
    <name type="scientific">Steinernema hermaphroditum</name>
    <dbReference type="NCBI Taxonomy" id="289476"/>
    <lineage>
        <taxon>Eukaryota</taxon>
        <taxon>Metazoa</taxon>
        <taxon>Ecdysozoa</taxon>
        <taxon>Nematoda</taxon>
        <taxon>Chromadorea</taxon>
        <taxon>Rhabditida</taxon>
        <taxon>Tylenchina</taxon>
        <taxon>Panagrolaimomorpha</taxon>
        <taxon>Strongyloidoidea</taxon>
        <taxon>Steinernematidae</taxon>
        <taxon>Steinernema</taxon>
    </lineage>
</organism>
<dbReference type="AlphaFoldDB" id="A0AA39IA31"/>
<sequence>MKLLFPGLLLFCVAHEVYSNGYCFAPSVNKNGLVRSNSVSDIRGFKSSFDEYRKKAGDLIDFIMNSPLNLIPGAPRIFSIFNWAVTTIGLKDSLSSQLGQMTSDVALHEVMREISKNRAESHLDRMADYVELEKVKSALKDVMRSMKDQRERDVYCRFCEKKKFTAILEAVHNRYTAVKNGLLEGYLKKTEYGIKQLNDMRLYLQKMAYVLAQAGNFCNEMTTNPKDEKLRLQKRTELAEALRTILQDLDEWETIRARDAYKSPNMVPFVKKYLGGFMDILEYKNKTIKAEESGKQLADVAVKASEYVGKYLNITVSIVFVENAEPQGKDDYVTKNMELLSRYMVIPMGKCTAFVFVINTKYHREFASTTGMLRYDPFKYFLDGGDFSVLEINKKAMFREAFKKRLEYDEDYKFFTIVREKYKIPEKLFGYRREQNPMQLYGVSHLSGRGKISMYHVFGIKYEV</sequence>